<dbReference type="EMBL" id="AP014633">
    <property type="protein sequence ID" value="BAP55955.1"/>
    <property type="molecule type" value="Genomic_DNA"/>
</dbReference>
<proteinExistence type="predicted"/>
<evidence type="ECO:0000313" key="3">
    <source>
        <dbReference type="Proteomes" id="UP000031623"/>
    </source>
</evidence>
<dbReference type="OrthoDB" id="9802649at2"/>
<gene>
    <name evidence="2" type="ORF">THII_1658</name>
</gene>
<dbReference type="CDD" id="cd04184">
    <property type="entry name" value="GT2_RfbC_Mx_like"/>
    <property type="match status" value="1"/>
</dbReference>
<dbReference type="GO" id="GO:0016740">
    <property type="term" value="F:transferase activity"/>
    <property type="evidence" value="ECO:0007669"/>
    <property type="project" value="UniProtKB-KW"/>
</dbReference>
<name>A0A090ALG7_9GAMM</name>
<dbReference type="KEGG" id="tig:THII_1658"/>
<dbReference type="PANTHER" id="PTHR43685">
    <property type="entry name" value="GLYCOSYLTRANSFERASE"/>
    <property type="match status" value="1"/>
</dbReference>
<reference evidence="2 3" key="1">
    <citation type="journal article" date="2014" name="ISME J.">
        <title>Ecophysiology of Thioploca ingrica as revealed by the complete genome sequence supplemented with proteomic evidence.</title>
        <authorList>
            <person name="Kojima H."/>
            <person name="Ogura Y."/>
            <person name="Yamamoto N."/>
            <person name="Togashi T."/>
            <person name="Mori H."/>
            <person name="Watanabe T."/>
            <person name="Nemoto F."/>
            <person name="Kurokawa K."/>
            <person name="Hayashi T."/>
            <person name="Fukui M."/>
        </authorList>
    </citation>
    <scope>NUCLEOTIDE SEQUENCE [LARGE SCALE GENOMIC DNA]</scope>
</reference>
<dbReference type="Pfam" id="PF00535">
    <property type="entry name" value="Glycos_transf_2"/>
    <property type="match status" value="1"/>
</dbReference>
<dbReference type="PANTHER" id="PTHR43685:SF2">
    <property type="entry name" value="GLYCOSYLTRANSFERASE 2-LIKE DOMAIN-CONTAINING PROTEIN"/>
    <property type="match status" value="1"/>
</dbReference>
<dbReference type="HOGENOM" id="CLU_005003_2_2_6"/>
<dbReference type="InterPro" id="IPR001173">
    <property type="entry name" value="Glyco_trans_2-like"/>
</dbReference>
<dbReference type="Proteomes" id="UP000031623">
    <property type="component" value="Chromosome"/>
</dbReference>
<accession>A0A090ALG7</accession>
<keyword evidence="2" id="KW-0808">Transferase</keyword>
<keyword evidence="3" id="KW-1185">Reference proteome</keyword>
<dbReference type="STRING" id="40754.THII_1658"/>
<dbReference type="InterPro" id="IPR050834">
    <property type="entry name" value="Glycosyltransf_2"/>
</dbReference>
<organism evidence="2 3">
    <name type="scientific">Thioploca ingrica</name>
    <dbReference type="NCBI Taxonomy" id="40754"/>
    <lineage>
        <taxon>Bacteria</taxon>
        <taxon>Pseudomonadati</taxon>
        <taxon>Pseudomonadota</taxon>
        <taxon>Gammaproteobacteria</taxon>
        <taxon>Thiotrichales</taxon>
        <taxon>Thiotrichaceae</taxon>
        <taxon>Thioploca</taxon>
    </lineage>
</organism>
<dbReference type="InterPro" id="IPR029044">
    <property type="entry name" value="Nucleotide-diphossugar_trans"/>
</dbReference>
<dbReference type="SUPFAM" id="SSF53448">
    <property type="entry name" value="Nucleotide-diphospho-sugar transferases"/>
    <property type="match status" value="2"/>
</dbReference>
<evidence type="ECO:0000313" key="2">
    <source>
        <dbReference type="EMBL" id="BAP55955.1"/>
    </source>
</evidence>
<sequence length="545" mass="63060">MLTHFLTFWQQWLGKPSKKNNVLIDTPTEKDLKRWAYSEWVEYQAWLFHYGFLTLQDWQQLRHDAQSWLNRPFLSVITPVFNMHPTYLRECIYSVQTQAYPHWEMCLVDDGSDNPETLACLQQLGVTDPRLRILRLPHNQGICHATNQAIAMAQGDYVVFLDHDDRLAPEALYWVAKTIVDLPQTDIIYSDRDTLSPNGYRFLHLFKPDWSPETLLSGNYLFHLMVYRRTLLKQLGGVRIGLEGSQDYDLILRAAELQPQVQHLRKVLYHWRQHGQSIALAQNAKEYIYDAGIQALQEALERRSLPAQVSENKALWRGHYRVQLRPPPLKNYRTLRLTTEPNYAQQVNQALALDNQFDFLVVFGPTLEAQDEALPELVSWLQIPEVGMVTGKVLDEQGNLLHAGLVQRPNGIPLAIYAGFPEHTPGYMAVTAIVRNLSTPHPACVAIKRSLWQDLGGLDTRYESPYALLDFALRTLHSGKRIVYTPFARFIAHDWLLPETWSAPDQQRFLNQWATWLQQGDPYYSPYLTLELADMGLNLDWSRSE</sequence>
<dbReference type="GO" id="GO:0044010">
    <property type="term" value="P:single-species biofilm formation"/>
    <property type="evidence" value="ECO:0007669"/>
    <property type="project" value="TreeGrafter"/>
</dbReference>
<dbReference type="Gene3D" id="3.90.550.10">
    <property type="entry name" value="Spore Coat Polysaccharide Biosynthesis Protein SpsA, Chain A"/>
    <property type="match status" value="2"/>
</dbReference>
<evidence type="ECO:0000259" key="1">
    <source>
        <dbReference type="Pfam" id="PF00535"/>
    </source>
</evidence>
<protein>
    <submittedName>
        <fullName evidence="2">Glycosyl transferase</fullName>
    </submittedName>
</protein>
<dbReference type="AlphaFoldDB" id="A0A090ALG7"/>
<feature type="domain" description="Glycosyltransferase 2-like" evidence="1">
    <location>
        <begin position="75"/>
        <end position="190"/>
    </location>
</feature>